<feature type="repeat" description="PPR" evidence="2">
    <location>
        <begin position="302"/>
        <end position="336"/>
    </location>
</feature>
<organism evidence="3 4">
    <name type="scientific">Nepenthes gracilis</name>
    <name type="common">Slender pitcher plant</name>
    <dbReference type="NCBI Taxonomy" id="150966"/>
    <lineage>
        <taxon>Eukaryota</taxon>
        <taxon>Viridiplantae</taxon>
        <taxon>Streptophyta</taxon>
        <taxon>Embryophyta</taxon>
        <taxon>Tracheophyta</taxon>
        <taxon>Spermatophyta</taxon>
        <taxon>Magnoliopsida</taxon>
        <taxon>eudicotyledons</taxon>
        <taxon>Gunneridae</taxon>
        <taxon>Pentapetalae</taxon>
        <taxon>Caryophyllales</taxon>
        <taxon>Nepenthaceae</taxon>
        <taxon>Nepenthes</taxon>
    </lineage>
</organism>
<keyword evidence="1" id="KW-0677">Repeat</keyword>
<dbReference type="FunFam" id="1.25.40.10:FF:000090">
    <property type="entry name" value="Pentatricopeptide repeat-containing protein, chloroplastic"/>
    <property type="match status" value="1"/>
</dbReference>
<keyword evidence="4" id="KW-1185">Reference proteome</keyword>
<dbReference type="PROSITE" id="PS51375">
    <property type="entry name" value="PPR"/>
    <property type="match status" value="6"/>
</dbReference>
<feature type="repeat" description="PPR" evidence="2">
    <location>
        <begin position="77"/>
        <end position="111"/>
    </location>
</feature>
<feature type="repeat" description="PPR" evidence="2">
    <location>
        <begin position="170"/>
        <end position="200"/>
    </location>
</feature>
<name>A0AAD3TDB9_NEPGR</name>
<dbReference type="EMBL" id="BSYO01000032">
    <property type="protein sequence ID" value="GMH26839.1"/>
    <property type="molecule type" value="Genomic_DNA"/>
</dbReference>
<evidence type="ECO:0000256" key="2">
    <source>
        <dbReference type="PROSITE-ProRule" id="PRU00708"/>
    </source>
</evidence>
<feature type="repeat" description="PPR" evidence="2">
    <location>
        <begin position="403"/>
        <end position="437"/>
    </location>
</feature>
<dbReference type="PANTHER" id="PTHR47926:SF468">
    <property type="entry name" value="PENTATRICOPEPTIDE REPEAT-CONTAINING PROTEIN"/>
    <property type="match status" value="1"/>
</dbReference>
<dbReference type="FunFam" id="1.25.40.10:FF:000351">
    <property type="entry name" value="Pentatricopeptide repeat-containing protein"/>
    <property type="match status" value="1"/>
</dbReference>
<dbReference type="NCBIfam" id="TIGR00756">
    <property type="entry name" value="PPR"/>
    <property type="match status" value="7"/>
</dbReference>
<evidence type="ECO:0000313" key="4">
    <source>
        <dbReference type="Proteomes" id="UP001279734"/>
    </source>
</evidence>
<dbReference type="InterPro" id="IPR002885">
    <property type="entry name" value="PPR_rpt"/>
</dbReference>
<proteinExistence type="predicted"/>
<dbReference type="Pfam" id="PF12854">
    <property type="entry name" value="PPR_1"/>
    <property type="match status" value="2"/>
</dbReference>
<feature type="repeat" description="PPR" evidence="2">
    <location>
        <begin position="139"/>
        <end position="169"/>
    </location>
</feature>
<comment type="caution">
    <text evidence="3">The sequence shown here is derived from an EMBL/GenBank/DDBJ whole genome shotgun (WGS) entry which is preliminary data.</text>
</comment>
<dbReference type="InterPro" id="IPR046960">
    <property type="entry name" value="PPR_At4g14850-like_plant"/>
</dbReference>
<reference evidence="3" key="1">
    <citation type="submission" date="2023-05" db="EMBL/GenBank/DDBJ databases">
        <title>Nepenthes gracilis genome sequencing.</title>
        <authorList>
            <person name="Fukushima K."/>
        </authorList>
    </citation>
    <scope>NUCLEOTIDE SEQUENCE</scope>
    <source>
        <strain evidence="3">SING2019-196</strain>
    </source>
</reference>
<dbReference type="SUPFAM" id="SSF48452">
    <property type="entry name" value="TPR-like"/>
    <property type="match status" value="1"/>
</dbReference>
<dbReference type="Gene3D" id="1.25.40.10">
    <property type="entry name" value="Tetratricopeptide repeat domain"/>
    <property type="match status" value="4"/>
</dbReference>
<dbReference type="Proteomes" id="UP001279734">
    <property type="component" value="Unassembled WGS sequence"/>
</dbReference>
<gene>
    <name evidence="3" type="ORF">Nepgr_028682</name>
</gene>
<feature type="repeat" description="PPR" evidence="2">
    <location>
        <begin position="201"/>
        <end position="235"/>
    </location>
</feature>
<dbReference type="Pfam" id="PF01535">
    <property type="entry name" value="PPR"/>
    <property type="match status" value="4"/>
</dbReference>
<dbReference type="InterPro" id="IPR011990">
    <property type="entry name" value="TPR-like_helical_dom_sf"/>
</dbReference>
<accession>A0AAD3TDB9</accession>
<sequence length="609" mass="68537">MLTFRVIFQAFEIPSKSIFTSLTGFSTVAQKNSIAFKDSLKFSKTRGLSLNSTISDHLRNQRLDEARQIFNEIKNPDVYLYTNMINGYSRNNRLNEALQLFDKMPNRDAIAWNSTMKGCLDCGDLAMARKLFDEMPERNVVSWTTMISGYLRFGKIEVADDLFGEMPLRDITAWNSMISGYFSNGRVSEASKLFEEMPFRNVISWTSMISGLDQNGRSGEALALFRQMIGSGLEPTSNTFSCVITACANAFALDQGLQIHACVLKYGYFIDDFISASVITFYANCKKVEDFCKVFSEKMHDNVVVWTSLLTGFNLNSKHEDALKLFGDMMKRGILPNQSSFTSALNSCCELEAIDRGKVIHAMAIKLRFQTDAFVSNSLVVLYSKCGSIKDGVAAFKGISLKNLVSWNSMIVGCAQHGLVMWVLSSFAQMIRANEVPDEITFTGLLYASSHSGMLHKGRHFFHYFTRYTSMEMKLEHYASMVDIMGRHGELEEAEEFIKTSPINANSVVWLALLSACRMHSNLEIAERAAKCILVVEPHCIPAYILLSNLYASANRWTDVSRIRWEMKKIGVVKQEGCSWVTVKGERHENNISKAGLDSCEAEGIWLFS</sequence>
<evidence type="ECO:0000256" key="1">
    <source>
        <dbReference type="ARBA" id="ARBA00022737"/>
    </source>
</evidence>
<protein>
    <recommendedName>
        <fullName evidence="5">Pentatricopeptide repeat-containing protein</fullName>
    </recommendedName>
</protein>
<evidence type="ECO:0000313" key="3">
    <source>
        <dbReference type="EMBL" id="GMH26839.1"/>
    </source>
</evidence>
<dbReference type="Pfam" id="PF20431">
    <property type="entry name" value="E_motif"/>
    <property type="match status" value="1"/>
</dbReference>
<dbReference type="Pfam" id="PF13041">
    <property type="entry name" value="PPR_2"/>
    <property type="match status" value="2"/>
</dbReference>
<dbReference type="InterPro" id="IPR046848">
    <property type="entry name" value="E_motif"/>
</dbReference>
<evidence type="ECO:0008006" key="5">
    <source>
        <dbReference type="Google" id="ProtNLM"/>
    </source>
</evidence>
<dbReference type="AlphaFoldDB" id="A0AAD3TDB9"/>
<dbReference type="GO" id="GO:0003723">
    <property type="term" value="F:RNA binding"/>
    <property type="evidence" value="ECO:0007669"/>
    <property type="project" value="InterPro"/>
</dbReference>
<dbReference type="GO" id="GO:0009451">
    <property type="term" value="P:RNA modification"/>
    <property type="evidence" value="ECO:0007669"/>
    <property type="project" value="InterPro"/>
</dbReference>
<dbReference type="PANTHER" id="PTHR47926">
    <property type="entry name" value="PENTATRICOPEPTIDE REPEAT-CONTAINING PROTEIN"/>
    <property type="match status" value="1"/>
</dbReference>